<protein>
    <submittedName>
        <fullName evidence="2">Uncharacterized protein</fullName>
    </submittedName>
</protein>
<dbReference type="EMBL" id="SDEE01000401">
    <property type="protein sequence ID" value="RXW16793.1"/>
    <property type="molecule type" value="Genomic_DNA"/>
</dbReference>
<name>A0A4Q2DB18_9AGAR</name>
<proteinExistence type="predicted"/>
<sequence length="254" mass="29253">MCTSVAEDTATGCVDERGTQRSEAVDHAKKLRQHVKITAFGAALYNRLHEKAAEIFKVFEANSHRVKIRMGERKLWDGELCFDFHSRYFTERRHVPSVKHVPFPDEVDPLHILEDLKGEELLHLDENDVQYCAKVYEEDGQVSYIAKHPKEFQIGDFVEVTVAFVCHPVKKNEFMVIPTLRALALLSPELRLQSEQRLRESRDRQGIPSSSGTPMLRRSLKRKRLNVADDREAKRRADNAESMVVDKLSKLNTE</sequence>
<comment type="caution">
    <text evidence="2">The sequence shown here is derived from an EMBL/GenBank/DDBJ whole genome shotgun (WGS) entry which is preliminary data.</text>
</comment>
<feature type="compositionally biased region" description="Basic and acidic residues" evidence="1">
    <location>
        <begin position="226"/>
        <end position="239"/>
    </location>
</feature>
<reference evidence="2 3" key="1">
    <citation type="submission" date="2019-01" db="EMBL/GenBank/DDBJ databases">
        <title>Draft genome sequence of Psathyrella aberdarensis IHI B618.</title>
        <authorList>
            <person name="Buettner E."/>
            <person name="Kellner H."/>
        </authorList>
    </citation>
    <scope>NUCLEOTIDE SEQUENCE [LARGE SCALE GENOMIC DNA]</scope>
    <source>
        <strain evidence="2 3">IHI B618</strain>
    </source>
</reference>
<feature type="region of interest" description="Disordered" evidence="1">
    <location>
        <begin position="196"/>
        <end position="254"/>
    </location>
</feature>
<accession>A0A4Q2DB18</accession>
<evidence type="ECO:0000256" key="1">
    <source>
        <dbReference type="SAM" id="MobiDB-lite"/>
    </source>
</evidence>
<gene>
    <name evidence="2" type="ORF">EST38_g9064</name>
</gene>
<keyword evidence="3" id="KW-1185">Reference proteome</keyword>
<organism evidence="2 3">
    <name type="scientific">Candolleomyces aberdarensis</name>
    <dbReference type="NCBI Taxonomy" id="2316362"/>
    <lineage>
        <taxon>Eukaryota</taxon>
        <taxon>Fungi</taxon>
        <taxon>Dikarya</taxon>
        <taxon>Basidiomycota</taxon>
        <taxon>Agaricomycotina</taxon>
        <taxon>Agaricomycetes</taxon>
        <taxon>Agaricomycetidae</taxon>
        <taxon>Agaricales</taxon>
        <taxon>Agaricineae</taxon>
        <taxon>Psathyrellaceae</taxon>
        <taxon>Candolleomyces</taxon>
    </lineage>
</organism>
<evidence type="ECO:0000313" key="2">
    <source>
        <dbReference type="EMBL" id="RXW16793.1"/>
    </source>
</evidence>
<evidence type="ECO:0000313" key="3">
    <source>
        <dbReference type="Proteomes" id="UP000290288"/>
    </source>
</evidence>
<feature type="compositionally biased region" description="Basic and acidic residues" evidence="1">
    <location>
        <begin position="196"/>
        <end position="205"/>
    </location>
</feature>
<dbReference type="Proteomes" id="UP000290288">
    <property type="component" value="Unassembled WGS sequence"/>
</dbReference>
<dbReference type="AlphaFoldDB" id="A0A4Q2DB18"/>
<dbReference type="OrthoDB" id="3269456at2759"/>